<dbReference type="PANTHER" id="PTHR21600:SF56">
    <property type="entry name" value="TRNA PSEUDOURIDINE SYNTHASE C"/>
    <property type="match status" value="1"/>
</dbReference>
<reference evidence="11 12" key="1">
    <citation type="submission" date="2020-08" db="EMBL/GenBank/DDBJ databases">
        <title>Genomic Encyclopedia of Type Strains, Phase IV (KMG-IV): sequencing the most valuable type-strain genomes for metagenomic binning, comparative biology and taxonomic classification.</title>
        <authorList>
            <person name="Goeker M."/>
        </authorList>
    </citation>
    <scope>NUCLEOTIDE SEQUENCE [LARGE SCALE GENOMIC DNA]</scope>
    <source>
        <strain evidence="11 12">DSM 2461</strain>
    </source>
</reference>
<dbReference type="Pfam" id="PF00849">
    <property type="entry name" value="PseudoU_synth_2"/>
    <property type="match status" value="1"/>
</dbReference>
<feature type="domain" description="Pseudouridine synthase RsuA/RluA-like" evidence="10">
    <location>
        <begin position="22"/>
        <end position="170"/>
    </location>
</feature>
<evidence type="ECO:0000256" key="5">
    <source>
        <dbReference type="ARBA" id="ARBA00038943"/>
    </source>
</evidence>
<dbReference type="GO" id="GO:0008033">
    <property type="term" value="P:tRNA processing"/>
    <property type="evidence" value="ECO:0007669"/>
    <property type="project" value="UniProtKB-KW"/>
</dbReference>
<dbReference type="AlphaFoldDB" id="A0A841RAF9"/>
<keyword evidence="12" id="KW-1185">Reference proteome</keyword>
<comment type="caution">
    <text evidence="11">The sequence shown here is derived from an EMBL/GenBank/DDBJ whole genome shotgun (WGS) entry which is preliminary data.</text>
</comment>
<evidence type="ECO:0000259" key="10">
    <source>
        <dbReference type="Pfam" id="PF00849"/>
    </source>
</evidence>
<dbReference type="GO" id="GO:0000455">
    <property type="term" value="P:enzyme-directed rRNA pseudouridine synthesis"/>
    <property type="evidence" value="ECO:0007669"/>
    <property type="project" value="TreeGrafter"/>
</dbReference>
<dbReference type="InterPro" id="IPR020103">
    <property type="entry name" value="PsdUridine_synth_cat_dom_sf"/>
</dbReference>
<dbReference type="InterPro" id="IPR006224">
    <property type="entry name" value="PsdUridine_synth_RluA-like_CS"/>
</dbReference>
<evidence type="ECO:0000256" key="9">
    <source>
        <dbReference type="ARBA" id="ARBA00043049"/>
    </source>
</evidence>
<comment type="function">
    <text evidence="4">Responsible for synthesis of pseudouridine from uracil-65 in transfer RNAs.</text>
</comment>
<evidence type="ECO:0000256" key="4">
    <source>
        <dbReference type="ARBA" id="ARBA00037670"/>
    </source>
</evidence>
<name>A0A841RAF9_9SPIO</name>
<dbReference type="EC" id="5.4.99.26" evidence="5"/>
<dbReference type="PROSITE" id="PS01129">
    <property type="entry name" value="PSI_RLU"/>
    <property type="match status" value="1"/>
</dbReference>
<sequence>MFCAKIMAMTGNDLDILYRDEHIAIVNKPAGLLTHQTKMASDRDSVVDRLRSRFPSPPSPVHRLDRATSGLLICAFDSLTARLLGESFIRNEIEKEYTAVVRGYAAIEGTIDRPLSKDGEGELQTALTRFTLMGTMEIPVANNRYATSRYSLIRVKPETGRFHQIRRHLAGAGHPVIGDTSHGDLRHNRILENYWGNERLLLHCGKLTFDHPRSEERLTFVISEPEDMAGVTDRFLIMGQAIDDRPDSSNI</sequence>
<comment type="catalytic activity">
    <reaction evidence="3">
        <text>uridine(65) in tRNA = pseudouridine(65) in tRNA</text>
        <dbReference type="Rhea" id="RHEA:42536"/>
        <dbReference type="Rhea" id="RHEA-COMP:10103"/>
        <dbReference type="Rhea" id="RHEA-COMP:10104"/>
        <dbReference type="ChEBI" id="CHEBI:65314"/>
        <dbReference type="ChEBI" id="CHEBI:65315"/>
        <dbReference type="EC" id="5.4.99.26"/>
    </reaction>
</comment>
<dbReference type="InterPro" id="IPR006145">
    <property type="entry name" value="PsdUridine_synth_RsuA/RluA"/>
</dbReference>
<gene>
    <name evidence="11" type="ORF">HNR50_001658</name>
</gene>
<evidence type="ECO:0000256" key="6">
    <source>
        <dbReference type="ARBA" id="ARBA00040675"/>
    </source>
</evidence>
<keyword evidence="2 11" id="KW-0413">Isomerase</keyword>
<dbReference type="InterPro" id="IPR050188">
    <property type="entry name" value="RluA_PseudoU_synthase"/>
</dbReference>
<keyword evidence="1" id="KW-0819">tRNA processing</keyword>
<dbReference type="PANTHER" id="PTHR21600">
    <property type="entry name" value="MITOCHONDRIAL RNA PSEUDOURIDINE SYNTHASE"/>
    <property type="match status" value="1"/>
</dbReference>
<evidence type="ECO:0000256" key="8">
    <source>
        <dbReference type="ARBA" id="ARBA00041975"/>
    </source>
</evidence>
<dbReference type="SUPFAM" id="SSF55120">
    <property type="entry name" value="Pseudouridine synthase"/>
    <property type="match status" value="1"/>
</dbReference>
<organism evidence="11 12">
    <name type="scientific">Spirochaeta isovalerica</name>
    <dbReference type="NCBI Taxonomy" id="150"/>
    <lineage>
        <taxon>Bacteria</taxon>
        <taxon>Pseudomonadati</taxon>
        <taxon>Spirochaetota</taxon>
        <taxon>Spirochaetia</taxon>
        <taxon>Spirochaetales</taxon>
        <taxon>Spirochaetaceae</taxon>
        <taxon>Spirochaeta</taxon>
    </lineage>
</organism>
<dbReference type="Gene3D" id="3.30.2350.10">
    <property type="entry name" value="Pseudouridine synthase"/>
    <property type="match status" value="1"/>
</dbReference>
<dbReference type="Proteomes" id="UP000587760">
    <property type="component" value="Unassembled WGS sequence"/>
</dbReference>
<proteinExistence type="predicted"/>
<evidence type="ECO:0000256" key="3">
    <source>
        <dbReference type="ARBA" id="ARBA00036607"/>
    </source>
</evidence>
<evidence type="ECO:0000256" key="2">
    <source>
        <dbReference type="ARBA" id="ARBA00023235"/>
    </source>
</evidence>
<dbReference type="RefSeq" id="WP_184745740.1">
    <property type="nucleotide sequence ID" value="NZ_JACHGJ010000002.1"/>
</dbReference>
<dbReference type="EMBL" id="JACHGJ010000002">
    <property type="protein sequence ID" value="MBB6480000.1"/>
    <property type="molecule type" value="Genomic_DNA"/>
</dbReference>
<accession>A0A841RAF9</accession>
<evidence type="ECO:0000256" key="7">
    <source>
        <dbReference type="ARBA" id="ARBA00041803"/>
    </source>
</evidence>
<dbReference type="GO" id="GO:0160149">
    <property type="term" value="F:tRNA pseudouridine(65) synthase activity"/>
    <property type="evidence" value="ECO:0007669"/>
    <property type="project" value="UniProtKB-EC"/>
</dbReference>
<evidence type="ECO:0000313" key="11">
    <source>
        <dbReference type="EMBL" id="MBB6480000.1"/>
    </source>
</evidence>
<protein>
    <recommendedName>
        <fullName evidence="6">tRNA pseudouridine synthase C</fullName>
        <ecNumber evidence="5">5.4.99.26</ecNumber>
    </recommendedName>
    <alternativeName>
        <fullName evidence="8">tRNA pseudouridine(65) synthase</fullName>
    </alternativeName>
    <alternativeName>
        <fullName evidence="9">tRNA pseudouridylate synthase C</fullName>
    </alternativeName>
    <alternativeName>
        <fullName evidence="7">tRNA-uridine isomerase C</fullName>
    </alternativeName>
</protein>
<evidence type="ECO:0000256" key="1">
    <source>
        <dbReference type="ARBA" id="ARBA00022694"/>
    </source>
</evidence>
<dbReference type="GO" id="GO:0003723">
    <property type="term" value="F:RNA binding"/>
    <property type="evidence" value="ECO:0007669"/>
    <property type="project" value="InterPro"/>
</dbReference>
<evidence type="ECO:0000313" key="12">
    <source>
        <dbReference type="Proteomes" id="UP000587760"/>
    </source>
</evidence>